<dbReference type="Pfam" id="PF12680">
    <property type="entry name" value="SnoaL_2"/>
    <property type="match status" value="1"/>
</dbReference>
<dbReference type="Proteomes" id="UP000298127">
    <property type="component" value="Unassembled WGS sequence"/>
</dbReference>
<reference evidence="2 3" key="1">
    <citation type="journal article" date="2018" name="J. Microbiol.">
        <title>Leifsonia flava sp. nov., a novel actinobacterium isolated from the rhizosphere of Aquilegia viridiflora.</title>
        <authorList>
            <person name="Cai Y."/>
            <person name="Tao W.Z."/>
            <person name="Ma Y.J."/>
            <person name="Cheng J."/>
            <person name="Zhang M.Y."/>
            <person name="Zhang Y.X."/>
        </authorList>
    </citation>
    <scope>NUCLEOTIDE SEQUENCE [LARGE SCALE GENOMIC DNA]</scope>
    <source>
        <strain evidence="2 3">SYP-B2174</strain>
    </source>
</reference>
<feature type="domain" description="SnoaL-like" evidence="1">
    <location>
        <begin position="11"/>
        <end position="108"/>
    </location>
</feature>
<dbReference type="InterPro" id="IPR032710">
    <property type="entry name" value="NTF2-like_dom_sf"/>
</dbReference>
<sequence length="132" mass="15166">MSEPINDWMDAYLRAWDSNEPDDIRALFTEDAEYYTLPGRPAKAGIEAILAWWDDARDEAGDYTFRWEPVSVTPNRAVIQGYTDYREREGYHNLWIIDFAPDGRASRFTEWWVEVPADGSGPKGATLPTSED</sequence>
<dbReference type="RefSeq" id="WP_135120703.1">
    <property type="nucleotide sequence ID" value="NZ_SPQZ01000004.1"/>
</dbReference>
<evidence type="ECO:0000313" key="3">
    <source>
        <dbReference type="Proteomes" id="UP000298127"/>
    </source>
</evidence>
<protein>
    <submittedName>
        <fullName evidence="2">Nuclear transport factor 2 family protein</fullName>
    </submittedName>
</protein>
<dbReference type="InterPro" id="IPR037401">
    <property type="entry name" value="SnoaL-like"/>
</dbReference>
<dbReference type="AlphaFoldDB" id="A0A4Y9QX03"/>
<keyword evidence="3" id="KW-1185">Reference proteome</keyword>
<dbReference type="Gene3D" id="3.10.450.50">
    <property type="match status" value="1"/>
</dbReference>
<proteinExistence type="predicted"/>
<dbReference type="EMBL" id="SPQZ01000004">
    <property type="protein sequence ID" value="TFV96737.1"/>
    <property type="molecule type" value="Genomic_DNA"/>
</dbReference>
<organism evidence="2 3">
    <name type="scientific">Orlajensenia leifsoniae</name>
    <dbReference type="NCBI Taxonomy" id="2561933"/>
    <lineage>
        <taxon>Bacteria</taxon>
        <taxon>Bacillati</taxon>
        <taxon>Actinomycetota</taxon>
        <taxon>Actinomycetes</taxon>
        <taxon>Micrococcales</taxon>
        <taxon>Microbacteriaceae</taxon>
        <taxon>Orlajensenia</taxon>
    </lineage>
</organism>
<evidence type="ECO:0000259" key="1">
    <source>
        <dbReference type="Pfam" id="PF12680"/>
    </source>
</evidence>
<accession>A0A4Y9QX03</accession>
<evidence type="ECO:0000313" key="2">
    <source>
        <dbReference type="EMBL" id="TFV96737.1"/>
    </source>
</evidence>
<gene>
    <name evidence="2" type="ORF">E4M00_11690</name>
</gene>
<comment type="caution">
    <text evidence="2">The sequence shown here is derived from an EMBL/GenBank/DDBJ whole genome shotgun (WGS) entry which is preliminary data.</text>
</comment>
<dbReference type="SUPFAM" id="SSF54427">
    <property type="entry name" value="NTF2-like"/>
    <property type="match status" value="1"/>
</dbReference>
<name>A0A4Y9QX03_9MICO</name>